<evidence type="ECO:0000313" key="5">
    <source>
        <dbReference type="Proteomes" id="UP000298061"/>
    </source>
</evidence>
<proteinExistence type="predicted"/>
<gene>
    <name evidence="4" type="ORF">EWM64_g10341</name>
</gene>
<sequence length="128" mass="14091">MEYALYKTLLPFKCTVNECHAILTASGFPDILAVINPADETGGLTQLEELEAYQAVILALEYALAKLWMSWGLAPEVVVGHSLGEYAAQVVAGILTLQDALTCITNHVCFMVSKCGIWKNRSCYHQLR</sequence>
<evidence type="ECO:0000256" key="1">
    <source>
        <dbReference type="ARBA" id="ARBA00022450"/>
    </source>
</evidence>
<evidence type="ECO:0000259" key="3">
    <source>
        <dbReference type="Pfam" id="PF00698"/>
    </source>
</evidence>
<keyword evidence="5" id="KW-1185">Reference proteome</keyword>
<dbReference type="Pfam" id="PF00698">
    <property type="entry name" value="Acyl_transf_1"/>
    <property type="match status" value="1"/>
</dbReference>
<accession>A0A4Y9ZIL0</accession>
<reference evidence="4 5" key="1">
    <citation type="submission" date="2019-02" db="EMBL/GenBank/DDBJ databases">
        <title>Genome sequencing of the rare red list fungi Hericium alpestre (H. flagellum).</title>
        <authorList>
            <person name="Buettner E."/>
            <person name="Kellner H."/>
        </authorList>
    </citation>
    <scope>NUCLEOTIDE SEQUENCE [LARGE SCALE GENOMIC DNA]</scope>
    <source>
        <strain evidence="4 5">DSM 108284</strain>
    </source>
</reference>
<dbReference type="PANTHER" id="PTHR43775">
    <property type="entry name" value="FATTY ACID SYNTHASE"/>
    <property type="match status" value="1"/>
</dbReference>
<dbReference type="SUPFAM" id="SSF52151">
    <property type="entry name" value="FabD/lysophospholipase-like"/>
    <property type="match status" value="1"/>
</dbReference>
<dbReference type="PANTHER" id="PTHR43775:SF37">
    <property type="entry name" value="SI:DKEY-61P9.11"/>
    <property type="match status" value="1"/>
</dbReference>
<dbReference type="InterPro" id="IPR016035">
    <property type="entry name" value="Acyl_Trfase/lysoPLipase"/>
</dbReference>
<keyword evidence="2" id="KW-0597">Phosphoprotein</keyword>
<organism evidence="4 5">
    <name type="scientific">Hericium alpestre</name>
    <dbReference type="NCBI Taxonomy" id="135208"/>
    <lineage>
        <taxon>Eukaryota</taxon>
        <taxon>Fungi</taxon>
        <taxon>Dikarya</taxon>
        <taxon>Basidiomycota</taxon>
        <taxon>Agaricomycotina</taxon>
        <taxon>Agaricomycetes</taxon>
        <taxon>Russulales</taxon>
        <taxon>Hericiaceae</taxon>
        <taxon>Hericium</taxon>
    </lineage>
</organism>
<comment type="caution">
    <text evidence="4">The sequence shown here is derived from an EMBL/GenBank/DDBJ whole genome shotgun (WGS) entry which is preliminary data.</text>
</comment>
<dbReference type="EMBL" id="SFCI01002645">
    <property type="protein sequence ID" value="TFY73671.1"/>
    <property type="molecule type" value="Genomic_DNA"/>
</dbReference>
<dbReference type="Gene3D" id="3.40.366.10">
    <property type="entry name" value="Malonyl-Coenzyme A Acyl Carrier Protein, domain 2"/>
    <property type="match status" value="1"/>
</dbReference>
<dbReference type="InterPro" id="IPR050091">
    <property type="entry name" value="PKS_NRPS_Biosynth_Enz"/>
</dbReference>
<dbReference type="STRING" id="135208.A0A4Y9ZIL0"/>
<keyword evidence="1" id="KW-0596">Phosphopantetheine</keyword>
<dbReference type="OrthoDB" id="329835at2759"/>
<dbReference type="InterPro" id="IPR014043">
    <property type="entry name" value="Acyl_transferase_dom"/>
</dbReference>
<feature type="domain" description="Malonyl-CoA:ACP transacylase (MAT)" evidence="3">
    <location>
        <begin position="1"/>
        <end position="105"/>
    </location>
</feature>
<dbReference type="GO" id="GO:0006633">
    <property type="term" value="P:fatty acid biosynthetic process"/>
    <property type="evidence" value="ECO:0007669"/>
    <property type="project" value="TreeGrafter"/>
</dbReference>
<name>A0A4Y9ZIL0_9AGAM</name>
<evidence type="ECO:0000313" key="4">
    <source>
        <dbReference type="EMBL" id="TFY73671.1"/>
    </source>
</evidence>
<protein>
    <recommendedName>
        <fullName evidence="3">Malonyl-CoA:ACP transacylase (MAT) domain-containing protein</fullName>
    </recommendedName>
</protein>
<dbReference type="InterPro" id="IPR001227">
    <property type="entry name" value="Ac_transferase_dom_sf"/>
</dbReference>
<dbReference type="GO" id="GO:0004312">
    <property type="term" value="F:fatty acid synthase activity"/>
    <property type="evidence" value="ECO:0007669"/>
    <property type="project" value="TreeGrafter"/>
</dbReference>
<dbReference type="AlphaFoldDB" id="A0A4Y9ZIL0"/>
<evidence type="ECO:0000256" key="2">
    <source>
        <dbReference type="ARBA" id="ARBA00022553"/>
    </source>
</evidence>
<dbReference type="Proteomes" id="UP000298061">
    <property type="component" value="Unassembled WGS sequence"/>
</dbReference>